<dbReference type="OrthoDB" id="270167at2759"/>
<evidence type="ECO:0000259" key="2">
    <source>
        <dbReference type="PROSITE" id="PS50157"/>
    </source>
</evidence>
<reference evidence="3" key="2">
    <citation type="submission" date="2020-05" db="EMBL/GenBank/DDBJ databases">
        <authorList>
            <person name="Kim H.-S."/>
            <person name="Proctor R.H."/>
            <person name="Brown D.W."/>
        </authorList>
    </citation>
    <scope>NUCLEOTIDE SEQUENCE</scope>
    <source>
        <strain evidence="3">NRRL 20472</strain>
    </source>
</reference>
<gene>
    <name evidence="3" type="ORF">FSARC_11036</name>
</gene>
<evidence type="ECO:0000313" key="3">
    <source>
        <dbReference type="EMBL" id="KAF4958402.1"/>
    </source>
</evidence>
<organism evidence="3 4">
    <name type="scientific">Fusarium sarcochroum</name>
    <dbReference type="NCBI Taxonomy" id="1208366"/>
    <lineage>
        <taxon>Eukaryota</taxon>
        <taxon>Fungi</taxon>
        <taxon>Dikarya</taxon>
        <taxon>Ascomycota</taxon>
        <taxon>Pezizomycotina</taxon>
        <taxon>Sordariomycetes</taxon>
        <taxon>Hypocreomycetidae</taxon>
        <taxon>Hypocreales</taxon>
        <taxon>Nectriaceae</taxon>
        <taxon>Fusarium</taxon>
        <taxon>Fusarium lateritium species complex</taxon>
    </lineage>
</organism>
<dbReference type="GO" id="GO:0008270">
    <property type="term" value="F:zinc ion binding"/>
    <property type="evidence" value="ECO:0007669"/>
    <property type="project" value="UniProtKB-KW"/>
</dbReference>
<dbReference type="EMBL" id="JABEXW010000694">
    <property type="protein sequence ID" value="KAF4958402.1"/>
    <property type="molecule type" value="Genomic_DNA"/>
</dbReference>
<name>A0A8H4TI89_9HYPO</name>
<keyword evidence="1" id="KW-0862">Zinc</keyword>
<dbReference type="InterPro" id="IPR013087">
    <property type="entry name" value="Znf_C2H2_type"/>
</dbReference>
<dbReference type="PANTHER" id="PTHR24148">
    <property type="entry name" value="ANKYRIN REPEAT DOMAIN-CONTAINING PROTEIN 39 HOMOLOG-RELATED"/>
    <property type="match status" value="1"/>
</dbReference>
<dbReference type="AlphaFoldDB" id="A0A8H4TI89"/>
<reference evidence="3" key="1">
    <citation type="journal article" date="2020" name="BMC Genomics">
        <title>Correction to: Identification and distribution of gene clusters required for synthesis of sphingolipid metabolism inhibitors in diverse species of the filamentous fungus Fusarium.</title>
        <authorList>
            <person name="Kim H.S."/>
            <person name="Lohmar J.M."/>
            <person name="Busman M."/>
            <person name="Brown D.W."/>
            <person name="Naumann T.A."/>
            <person name="Divon H.H."/>
            <person name="Lysoe E."/>
            <person name="Uhlig S."/>
            <person name="Proctor R.H."/>
        </authorList>
    </citation>
    <scope>NUCLEOTIDE SEQUENCE</scope>
    <source>
        <strain evidence="3">NRRL 20472</strain>
    </source>
</reference>
<dbReference type="PANTHER" id="PTHR24148:SF73">
    <property type="entry name" value="HET DOMAIN PROTEIN (AFU_ORTHOLOGUE AFUA_8G01020)"/>
    <property type="match status" value="1"/>
</dbReference>
<keyword evidence="1" id="KW-0863">Zinc-finger</keyword>
<sequence>MNDDSNVPLRKIVENHGKSIASLLQDIGEKQLRQRKCLSFIERLECLTVERNSCDGPRLMRHNINAFEEREYVALSYTWDNFDEEDPTNGKYKVQNRDRLQFFSSPVRDCVFDRVNSFMQAKGLCRLWIDRHCVKQKTCRKKGACSHKRCDEKKRAVETMDLVYSLSEHPVALLGRPIEWAYELDLLAKVLEGELINESGQVNHDEILQALSLLARITKDRWWTRAWTFQENYRGLRNMTLLIRHPDFLETRKKAHKCFSDVPNELCIGSEQFCRASTELCLWAAKELQRDDIFHHTKEILRVAGKYTLLLDRSMPMTPRVIADLQTRGLKDAWDRLAIIANCCQYTIRMDQTQMQGPKSLSISILAMYLLNGEILFNRSREHSFSILEKPLAGFLEKQAFRGFYAPEGEPWFTFNKRCRFVDVELKPNGVKTRGHLWKLGRIIDPAKFRLLLPESMEKSSFVTKDEKSLVSQLAAELRRLHEITLALHLERFLNYDHTNQGEAFQRETFSEGYMRLMAKELVTAISQGKLLRLGQAWNSEKRKNECSAIFIWDADRTQKPDNKVESDRSKINRKTRGRPDWDFAFTASRPLERGSQNQGTNDLDHHVSLETGSDDWYILESIASLMLVTIQSDCNTNAEKADMGEPGRTPLVVIYWMVHYICNIIKGLKVDMPGADMNEIAFHTLDRYDFPLVPWRNHPYEASLCKGPDHGIAMKFGLVEDGQAFDPVRHIDLSQSTIALDAWVTNSSMQSYSTDSWWEILDIIRNIPLHHPYWKPDPEMGSRVWRIDATPRITPTPPTAEFDIPLLDVELWIGYGSDEQAPSPIICHKCLRVFPQVGLLVKHHREQHHNRAIEGI</sequence>
<dbReference type="PROSITE" id="PS50157">
    <property type="entry name" value="ZINC_FINGER_C2H2_2"/>
    <property type="match status" value="1"/>
</dbReference>
<protein>
    <recommendedName>
        <fullName evidence="2">C2H2-type domain-containing protein</fullName>
    </recommendedName>
</protein>
<evidence type="ECO:0000313" key="4">
    <source>
        <dbReference type="Proteomes" id="UP000622797"/>
    </source>
</evidence>
<dbReference type="Pfam" id="PF06985">
    <property type="entry name" value="HET"/>
    <property type="match status" value="1"/>
</dbReference>
<dbReference type="InterPro" id="IPR010730">
    <property type="entry name" value="HET"/>
</dbReference>
<feature type="domain" description="C2H2-type" evidence="2">
    <location>
        <begin position="826"/>
        <end position="854"/>
    </location>
</feature>
<dbReference type="Proteomes" id="UP000622797">
    <property type="component" value="Unassembled WGS sequence"/>
</dbReference>
<proteinExistence type="predicted"/>
<dbReference type="PROSITE" id="PS00028">
    <property type="entry name" value="ZINC_FINGER_C2H2_1"/>
    <property type="match status" value="1"/>
</dbReference>
<evidence type="ECO:0000256" key="1">
    <source>
        <dbReference type="PROSITE-ProRule" id="PRU00042"/>
    </source>
</evidence>
<comment type="caution">
    <text evidence="3">The sequence shown here is derived from an EMBL/GenBank/DDBJ whole genome shotgun (WGS) entry which is preliminary data.</text>
</comment>
<keyword evidence="1" id="KW-0479">Metal-binding</keyword>
<accession>A0A8H4TI89</accession>
<keyword evidence="4" id="KW-1185">Reference proteome</keyword>
<dbReference type="InterPro" id="IPR052895">
    <property type="entry name" value="HetReg/Transcr_Mod"/>
</dbReference>